<dbReference type="GO" id="GO:0005829">
    <property type="term" value="C:cytosol"/>
    <property type="evidence" value="ECO:0007669"/>
    <property type="project" value="TreeGrafter"/>
</dbReference>
<dbReference type="GO" id="GO:0016491">
    <property type="term" value="F:oxidoreductase activity"/>
    <property type="evidence" value="ECO:0007669"/>
    <property type="project" value="InterPro"/>
</dbReference>
<accession>A0A5Q0CF52</accession>
<name>A0A5Q0CF52_9HYPH</name>
<evidence type="ECO:0000259" key="1">
    <source>
        <dbReference type="Pfam" id="PF01593"/>
    </source>
</evidence>
<dbReference type="SUPFAM" id="SSF51905">
    <property type="entry name" value="FAD/NAD(P)-binding domain"/>
    <property type="match status" value="1"/>
</dbReference>
<feature type="domain" description="Amine oxidase" evidence="1">
    <location>
        <begin position="13"/>
        <end position="431"/>
    </location>
</feature>
<dbReference type="AlphaFoldDB" id="A0A5Q0CF52"/>
<dbReference type="GO" id="GO:0008767">
    <property type="term" value="F:UDP-galactopyranose mutase activity"/>
    <property type="evidence" value="ECO:0007669"/>
    <property type="project" value="TreeGrafter"/>
</dbReference>
<dbReference type="Proteomes" id="UP000326881">
    <property type="component" value="Plasmid unnamed"/>
</dbReference>
<keyword evidence="3" id="KW-1185">Reference proteome</keyword>
<dbReference type="PANTHER" id="PTHR21197">
    <property type="entry name" value="UDP-GALACTOPYRANOSE MUTASE"/>
    <property type="match status" value="1"/>
</dbReference>
<sequence length="437" mass="49380">MSNEGFMILGGGIAGLAAASRLREHGIHAPVYEAGERPGGLLDSFTLNTSEGSWTFDNAVHLSFASEPEVRSVFDRTPYLNHEARSLNRDGRYWLPHPVQNNMFPLAADEKADLIVDLADHLAQTSADFKPANYREWLLHQYGEKIAERWPLRYTRKYWTLDASGLGTDWIGNRMRRADLREVVFGAVSENPPNTYYVSTMRYPERGGYRSFLTPLLESVETQCGFRATAIDNQRREVTFSNGETRSYNQLISTIPLPVLIELMSDVPDEIRKAAETLFATSIDIISIGFRKPTVSPSLWFYIYDEDILASRVYSPSIKSPHNAPEGYSSLQFEIYSSRTKTFALSPDQLVEDCILALEKMQLASRDDIVLTHHKRLPFGNVVFDLGMEARRNPVRDWVRSQGIALAGRFGEWDYLWSNQAFMSGRNAADLLVASTG</sequence>
<reference evidence="2 3" key="1">
    <citation type="submission" date="2019-08" db="EMBL/GenBank/DDBJ databases">
        <title>Prosopis cineraria nodule microbiome.</title>
        <authorList>
            <person name="Ali R."/>
            <person name="Chaluvadi S.R."/>
            <person name="Wang X."/>
        </authorList>
    </citation>
    <scope>NUCLEOTIDE SEQUENCE [LARGE SCALE GENOMIC DNA]</scope>
    <source>
        <strain evidence="2 3">BG7</strain>
        <plasmid evidence="2 3">unnamed</plasmid>
    </source>
</reference>
<evidence type="ECO:0000313" key="3">
    <source>
        <dbReference type="Proteomes" id="UP000326881"/>
    </source>
</evidence>
<dbReference type="Gene3D" id="3.50.50.60">
    <property type="entry name" value="FAD/NAD(P)-binding domain"/>
    <property type="match status" value="1"/>
</dbReference>
<organism evidence="2 3">
    <name type="scientific">Rhizobium grahamii</name>
    <dbReference type="NCBI Taxonomy" id="1120045"/>
    <lineage>
        <taxon>Bacteria</taxon>
        <taxon>Pseudomonadati</taxon>
        <taxon>Pseudomonadota</taxon>
        <taxon>Alphaproteobacteria</taxon>
        <taxon>Hyphomicrobiales</taxon>
        <taxon>Rhizobiaceae</taxon>
        <taxon>Rhizobium/Agrobacterium group</taxon>
        <taxon>Rhizobium</taxon>
    </lineage>
</organism>
<dbReference type="PANTHER" id="PTHR21197:SF0">
    <property type="entry name" value="UDP-GALACTOPYRANOSE MUTASE"/>
    <property type="match status" value="1"/>
</dbReference>
<dbReference type="Pfam" id="PF01593">
    <property type="entry name" value="Amino_oxidase"/>
    <property type="match status" value="1"/>
</dbReference>
<protein>
    <submittedName>
        <fullName evidence="2">NAD(P)-binding protein</fullName>
    </submittedName>
</protein>
<dbReference type="KEGG" id="rgr:FZ934_27425"/>
<proteinExistence type="predicted"/>
<dbReference type="GO" id="GO:0050660">
    <property type="term" value="F:flavin adenine dinucleotide binding"/>
    <property type="evidence" value="ECO:0007669"/>
    <property type="project" value="TreeGrafter"/>
</dbReference>
<gene>
    <name evidence="2" type="ORF">FZ934_27425</name>
</gene>
<evidence type="ECO:0000313" key="2">
    <source>
        <dbReference type="EMBL" id="QFY63935.1"/>
    </source>
</evidence>
<dbReference type="InterPro" id="IPR002937">
    <property type="entry name" value="Amino_oxidase"/>
</dbReference>
<keyword evidence="2" id="KW-0614">Plasmid</keyword>
<dbReference type="EMBL" id="CP043499">
    <property type="protein sequence ID" value="QFY63935.1"/>
    <property type="molecule type" value="Genomic_DNA"/>
</dbReference>
<dbReference type="InterPro" id="IPR036188">
    <property type="entry name" value="FAD/NAD-bd_sf"/>
</dbReference>
<dbReference type="RefSeq" id="WP_153273875.1">
    <property type="nucleotide sequence ID" value="NZ_CP043499.1"/>
</dbReference>
<dbReference type="OrthoDB" id="9769600at2"/>
<geneLocation type="plasmid" evidence="2 3">
    <name>unnamed</name>
</geneLocation>